<reference evidence="5" key="1">
    <citation type="journal article" date="2013" name="Genome Announc.">
        <title>Genome sequence of the basidiomycetous yeast Pseudozyma antarctica T-34, a producer of the glycolipid biosurfactants mannosylerythritol lipids.</title>
        <authorList>
            <person name="Morita T."/>
            <person name="Koike H."/>
            <person name="Koyama Y."/>
            <person name="Hagiwara H."/>
            <person name="Ito E."/>
            <person name="Fukuoka T."/>
            <person name="Imura T."/>
            <person name="Machida M."/>
            <person name="Kitamoto D."/>
        </authorList>
    </citation>
    <scope>NUCLEOTIDE SEQUENCE [LARGE SCALE GENOMIC DNA]</scope>
    <source>
        <strain evidence="5">T-34</strain>
    </source>
</reference>
<evidence type="ECO:0000313" key="5">
    <source>
        <dbReference type="Proteomes" id="UP000011976"/>
    </source>
</evidence>
<protein>
    <recommendedName>
        <fullName evidence="3">Anti-proliferative protein domain-containing protein</fullName>
    </recommendedName>
</protein>
<dbReference type="InterPro" id="IPR033332">
    <property type="entry name" value="BTG"/>
</dbReference>
<evidence type="ECO:0000256" key="1">
    <source>
        <dbReference type="ARBA" id="ARBA00007989"/>
    </source>
</evidence>
<proteinExistence type="inferred from homology"/>
<evidence type="ECO:0000313" key="4">
    <source>
        <dbReference type="EMBL" id="GAC71908.1"/>
    </source>
</evidence>
<dbReference type="InterPro" id="IPR036054">
    <property type="entry name" value="BTG-like_sf"/>
</dbReference>
<dbReference type="STRING" id="1151754.M9MAT9"/>
<dbReference type="PANTHER" id="PTHR22978">
    <property type="entry name" value="B-CELL TRANSLOCATION GENE"/>
    <property type="match status" value="1"/>
</dbReference>
<dbReference type="GO" id="GO:0005634">
    <property type="term" value="C:nucleus"/>
    <property type="evidence" value="ECO:0007669"/>
    <property type="project" value="TreeGrafter"/>
</dbReference>
<comment type="similarity">
    <text evidence="1">Belongs to the BTG family.</text>
</comment>
<feature type="domain" description="Anti-proliferative protein" evidence="3">
    <location>
        <begin position="1"/>
        <end position="131"/>
    </location>
</feature>
<dbReference type="GO" id="GO:0005737">
    <property type="term" value="C:cytoplasm"/>
    <property type="evidence" value="ECO:0007669"/>
    <property type="project" value="TreeGrafter"/>
</dbReference>
<dbReference type="OrthoDB" id="19928at2759"/>
<dbReference type="Gene3D" id="3.90.640.90">
    <property type="entry name" value="Anti-proliferative protein, N-terminal domain"/>
    <property type="match status" value="1"/>
</dbReference>
<dbReference type="Pfam" id="PF07742">
    <property type="entry name" value="BTG"/>
    <property type="match status" value="1"/>
</dbReference>
<feature type="region of interest" description="Disordered" evidence="2">
    <location>
        <begin position="349"/>
        <end position="368"/>
    </location>
</feature>
<dbReference type="EMBL" id="DF196771">
    <property type="protein sequence ID" value="GAC71908.1"/>
    <property type="molecule type" value="Genomic_DNA"/>
</dbReference>
<dbReference type="SUPFAM" id="SSF160696">
    <property type="entry name" value="BTG domain-like"/>
    <property type="match status" value="1"/>
</dbReference>
<dbReference type="AlphaFoldDB" id="M9MAT9"/>
<dbReference type="PANTHER" id="PTHR22978:SF22">
    <property type="entry name" value="BTG FAMILY PROTEIN"/>
    <property type="match status" value="1"/>
</dbReference>
<organism evidence="4 5">
    <name type="scientific">Pseudozyma antarctica (strain T-34)</name>
    <name type="common">Yeast</name>
    <name type="synonym">Candida antarctica</name>
    <dbReference type="NCBI Taxonomy" id="1151754"/>
    <lineage>
        <taxon>Eukaryota</taxon>
        <taxon>Fungi</taxon>
        <taxon>Dikarya</taxon>
        <taxon>Basidiomycota</taxon>
        <taxon>Ustilaginomycotina</taxon>
        <taxon>Ustilaginomycetes</taxon>
        <taxon>Ustilaginales</taxon>
        <taxon>Ustilaginaceae</taxon>
        <taxon>Moesziomyces</taxon>
    </lineage>
</organism>
<accession>M9MAT9</accession>
<feature type="non-terminal residue" evidence="4">
    <location>
        <position position="466"/>
    </location>
</feature>
<name>M9MAT9_PSEA3</name>
<evidence type="ECO:0000256" key="2">
    <source>
        <dbReference type="SAM" id="MobiDB-lite"/>
    </source>
</evidence>
<feature type="region of interest" description="Disordered" evidence="2">
    <location>
        <begin position="260"/>
        <end position="282"/>
    </location>
</feature>
<dbReference type="Proteomes" id="UP000011976">
    <property type="component" value="Unassembled WGS sequence"/>
</dbReference>
<sequence>MIYEVAAAVEHIVSLIAHIERTSPVPTEALAAFASTLKDALETRCQRCWHAAEPERGSAQRSIAWQLHPAGEGADIDLLRAFASVLAAKADEGEIVHAHQPNVLSLALDWLPTAFTLWIDPGCVAIRRGAGPGAASAALDFDLLKPSFTESGLNLIWGHMVAQPADRSAPQLTLSTAPRPAPILKPAARIAAPRQRYPVLSHHHRAPSSSSSISSISEGLVRSASLSSAHTVSTDATSVNGADSESDACPSLCSPASSLVSSQYTPAPASDSEHDSVHDTTLGDSTQRFAGVRLFDDDEQDAGDTTIHAGPLLGLSMSKPLQSTPVKCNYTTHDNGNVGVLGGGVRLGGAAPAPRHRQHSNSKSISHLQGGLHNQLLPPYMPRAQMHHAGPANWSAPMHTVPLPPMPVSMAMAPHGLQHQHYPAMAAQPMWNGGGGMQLPTPYGFRCQPMVAARFAPAPAVHDDDD</sequence>
<evidence type="ECO:0000259" key="3">
    <source>
        <dbReference type="Pfam" id="PF07742"/>
    </source>
</evidence>
<gene>
    <name evidence="4" type="ORF">PANT_5c00131</name>
</gene>
<dbReference type="InterPro" id="IPR002087">
    <property type="entry name" value="Anti_prolifrtn"/>
</dbReference>